<comment type="caution">
    <text evidence="1">The sequence shown here is derived from an EMBL/GenBank/DDBJ whole genome shotgun (WGS) entry which is preliminary data.</text>
</comment>
<gene>
    <name evidence="1" type="ORF">S01H1_18815</name>
</gene>
<evidence type="ECO:0000313" key="1">
    <source>
        <dbReference type="EMBL" id="GAF89675.1"/>
    </source>
</evidence>
<dbReference type="EMBL" id="BARS01010093">
    <property type="protein sequence ID" value="GAF89675.1"/>
    <property type="molecule type" value="Genomic_DNA"/>
</dbReference>
<sequence>VERSPDFGEIPRALQNFLTPEFGIDFPLHPL</sequence>
<organism evidence="1">
    <name type="scientific">marine sediment metagenome</name>
    <dbReference type="NCBI Taxonomy" id="412755"/>
    <lineage>
        <taxon>unclassified sequences</taxon>
        <taxon>metagenomes</taxon>
        <taxon>ecological metagenomes</taxon>
    </lineage>
</organism>
<proteinExistence type="predicted"/>
<dbReference type="AlphaFoldDB" id="X0UME0"/>
<accession>X0UME0</accession>
<reference evidence="1" key="1">
    <citation type="journal article" date="2014" name="Front. Microbiol.">
        <title>High frequency of phylogenetically diverse reductive dehalogenase-homologous genes in deep subseafloor sedimentary metagenomes.</title>
        <authorList>
            <person name="Kawai M."/>
            <person name="Futagami T."/>
            <person name="Toyoda A."/>
            <person name="Takaki Y."/>
            <person name="Nishi S."/>
            <person name="Hori S."/>
            <person name="Arai W."/>
            <person name="Tsubouchi T."/>
            <person name="Morono Y."/>
            <person name="Uchiyama I."/>
            <person name="Ito T."/>
            <person name="Fujiyama A."/>
            <person name="Inagaki F."/>
            <person name="Takami H."/>
        </authorList>
    </citation>
    <scope>NUCLEOTIDE SEQUENCE</scope>
    <source>
        <strain evidence="1">Expedition CK06-06</strain>
    </source>
</reference>
<feature type="non-terminal residue" evidence="1">
    <location>
        <position position="1"/>
    </location>
</feature>
<name>X0UME0_9ZZZZ</name>
<protein>
    <submittedName>
        <fullName evidence="1">Uncharacterized protein</fullName>
    </submittedName>
</protein>